<gene>
    <name evidence="1" type="primary">fII</name>
    <name evidence="1" type="ordered locus">OCA5_c24050</name>
</gene>
<dbReference type="EMBL" id="CP002826">
    <property type="protein sequence ID" value="AEI07101.1"/>
    <property type="molecule type" value="Genomic_DNA"/>
</dbReference>
<dbReference type="Pfam" id="PF04985">
    <property type="entry name" value="Phage_tube"/>
    <property type="match status" value="1"/>
</dbReference>
<dbReference type="OrthoDB" id="7834326at2"/>
<protein>
    <submittedName>
        <fullName evidence="1">Putative phage tail tube protein FII</fullName>
    </submittedName>
</protein>
<dbReference type="Proteomes" id="UP000007730">
    <property type="component" value="Chromosome"/>
</dbReference>
<dbReference type="STRING" id="504832.OCA5_c24050"/>
<dbReference type="eggNOG" id="COG3498">
    <property type="taxonomic scope" value="Bacteria"/>
</dbReference>
<dbReference type="KEGG" id="ocg:OCA5_c24050"/>
<sequence length="177" mass="19454">MLIIHEAGALFVGDDGPDNGKHVNLLTIKLPTLEEKTSTHFAGGAIGEISVGGLGLSPLEATFKLAGYDPQTMSQFGLGAAGSRPYTYYGALRDKQGGRVIELKSIMYGRLTKIEGDEYQRGDLLGHDHAISEILRYQVYYDGKEKYFYDFFNSDWRVDGVSQNADVRNILRIGGGQ</sequence>
<dbReference type="AlphaFoldDB" id="B6JEF9"/>
<keyword evidence="2" id="KW-1185">Reference proteome</keyword>
<reference evidence="1 2" key="1">
    <citation type="journal article" date="2011" name="J. Bacteriol.">
        <title>Complete genome sequences of the chemolithoautotrophic Oligotropha carboxidovorans strains OM4 and OM5.</title>
        <authorList>
            <person name="Volland S."/>
            <person name="Rachinger M."/>
            <person name="Strittmatter A."/>
            <person name="Daniel R."/>
            <person name="Gottschalk G."/>
            <person name="Meyer O."/>
        </authorList>
    </citation>
    <scope>NUCLEOTIDE SEQUENCE [LARGE SCALE GENOMIC DNA]</scope>
    <source>
        <strain evidence="2">ATCC 49405 / DSM 1227 / KCTC 32145 / OM5</strain>
    </source>
</reference>
<dbReference type="InterPro" id="IPR006498">
    <property type="entry name" value="Tail_tube"/>
</dbReference>
<accession>B6JEF9</accession>
<dbReference type="HOGENOM" id="CLU_1516424_0_0_5"/>
<name>B6JEF9_AFIC5</name>
<evidence type="ECO:0000313" key="1">
    <source>
        <dbReference type="EMBL" id="AEI07101.1"/>
    </source>
</evidence>
<proteinExistence type="predicted"/>
<dbReference type="RefSeq" id="WP_012562753.1">
    <property type="nucleotide sequence ID" value="NC_011386.1"/>
</dbReference>
<dbReference type="KEGG" id="oca:OCAR_5593"/>
<evidence type="ECO:0000313" key="2">
    <source>
        <dbReference type="Proteomes" id="UP000007730"/>
    </source>
</evidence>
<organism evidence="1 2">
    <name type="scientific">Afipia carboxidovorans (strain ATCC 49405 / DSM 1227 / KCTC 32145 / OM5)</name>
    <name type="common">Oligotropha carboxidovorans</name>
    <dbReference type="NCBI Taxonomy" id="504832"/>
    <lineage>
        <taxon>Bacteria</taxon>
        <taxon>Pseudomonadati</taxon>
        <taxon>Pseudomonadota</taxon>
        <taxon>Alphaproteobacteria</taxon>
        <taxon>Hyphomicrobiales</taxon>
        <taxon>Nitrobacteraceae</taxon>
        <taxon>Afipia</taxon>
    </lineage>
</organism>